<evidence type="ECO:0000313" key="2">
    <source>
        <dbReference type="Proteomes" id="UP000095751"/>
    </source>
</evidence>
<dbReference type="Proteomes" id="UP000095751">
    <property type="component" value="Unassembled WGS sequence"/>
</dbReference>
<keyword evidence="2" id="KW-1185">Reference proteome</keyword>
<organism evidence="1 2">
    <name type="scientific">Fragilariopsis cylindrus CCMP1102</name>
    <dbReference type="NCBI Taxonomy" id="635003"/>
    <lineage>
        <taxon>Eukaryota</taxon>
        <taxon>Sar</taxon>
        <taxon>Stramenopiles</taxon>
        <taxon>Ochrophyta</taxon>
        <taxon>Bacillariophyta</taxon>
        <taxon>Bacillariophyceae</taxon>
        <taxon>Bacillariophycidae</taxon>
        <taxon>Bacillariales</taxon>
        <taxon>Bacillariaceae</taxon>
        <taxon>Fragilariopsis</taxon>
    </lineage>
</organism>
<name>A0A1E7FVF2_9STRA</name>
<dbReference type="InParanoid" id="A0A1E7FVF2"/>
<dbReference type="OrthoDB" id="48093at2759"/>
<dbReference type="KEGG" id="fcy:FRACYDRAFT_232292"/>
<accession>A0A1E7FVF2</accession>
<sequence>MNPLLSFSSINETPIGSTILEKPFTVILMEDSEYSMSRKGNDNNNNNSADEDDTLCISWMETFRSKIPRKYGMSFGSISIDRRRRRQQQNRLDCNGDDNDEPVLLLFDELLKSLKHSELPTINDAVLIARGPVASLCAQYYLESCSLQGLIMIDPILINDNPRDNNDGNDGDDDTIALLRSRILHDNEHDPDQDRFRSKKLLIESNSVPMMVVLTVPNNKVWNRASR</sequence>
<gene>
    <name evidence="1" type="ORF">FRACYDRAFT_232292</name>
</gene>
<evidence type="ECO:0000313" key="1">
    <source>
        <dbReference type="EMBL" id="OEU22138.1"/>
    </source>
</evidence>
<reference evidence="1 2" key="1">
    <citation type="submission" date="2016-09" db="EMBL/GenBank/DDBJ databases">
        <title>Extensive genetic diversity and differential bi-allelic expression allows diatom success in the polar Southern Ocean.</title>
        <authorList>
            <consortium name="DOE Joint Genome Institute"/>
            <person name="Mock T."/>
            <person name="Otillar R.P."/>
            <person name="Strauss J."/>
            <person name="Dupont C."/>
            <person name="Frickenhaus S."/>
            <person name="Maumus F."/>
            <person name="Mcmullan M."/>
            <person name="Sanges R."/>
            <person name="Schmutz J."/>
            <person name="Toseland A."/>
            <person name="Valas R."/>
            <person name="Veluchamy A."/>
            <person name="Ward B.J."/>
            <person name="Allen A."/>
            <person name="Barry K."/>
            <person name="Falciatore A."/>
            <person name="Ferrante M."/>
            <person name="Fortunato A.E."/>
            <person name="Gloeckner G."/>
            <person name="Gruber A."/>
            <person name="Hipkin R."/>
            <person name="Janech M."/>
            <person name="Kroth P."/>
            <person name="Leese F."/>
            <person name="Lindquist E."/>
            <person name="Lyon B.R."/>
            <person name="Martin J."/>
            <person name="Mayer C."/>
            <person name="Parker M."/>
            <person name="Quesneville H."/>
            <person name="Raymond J."/>
            <person name="Uhlig C."/>
            <person name="Valentin K.U."/>
            <person name="Worden A.Z."/>
            <person name="Armbrust E.V."/>
            <person name="Bowler C."/>
            <person name="Green B."/>
            <person name="Moulton V."/>
            <person name="Van Oosterhout C."/>
            <person name="Grigoriev I."/>
        </authorList>
    </citation>
    <scope>NUCLEOTIDE SEQUENCE [LARGE SCALE GENOMIC DNA]</scope>
    <source>
        <strain evidence="1 2">CCMP1102</strain>
    </source>
</reference>
<dbReference type="AlphaFoldDB" id="A0A1E7FVF2"/>
<dbReference type="EMBL" id="KV784353">
    <property type="protein sequence ID" value="OEU22138.1"/>
    <property type="molecule type" value="Genomic_DNA"/>
</dbReference>
<protein>
    <submittedName>
        <fullName evidence="1">Uncharacterized protein</fullName>
    </submittedName>
</protein>
<proteinExistence type="predicted"/>